<gene>
    <name evidence="1" type="ORF">METZ01_LOCUS83287</name>
</gene>
<proteinExistence type="predicted"/>
<sequence length="88" mass="10295">MEMFWEFTRKGQKLVLRVEDKQEMIGGVRETRNGFDAFAKTFSMTPERAQKGLDSMEDAKDFVESFRPWELFLGPGDLQPESEVRETQ</sequence>
<organism evidence="1">
    <name type="scientific">marine metagenome</name>
    <dbReference type="NCBI Taxonomy" id="408172"/>
    <lineage>
        <taxon>unclassified sequences</taxon>
        <taxon>metagenomes</taxon>
        <taxon>ecological metagenomes</taxon>
    </lineage>
</organism>
<name>A0A381UU88_9ZZZZ</name>
<protein>
    <submittedName>
        <fullName evidence="1">Uncharacterized protein</fullName>
    </submittedName>
</protein>
<reference evidence="1" key="1">
    <citation type="submission" date="2018-05" db="EMBL/GenBank/DDBJ databases">
        <authorList>
            <person name="Lanie J.A."/>
            <person name="Ng W.-L."/>
            <person name="Kazmierczak K.M."/>
            <person name="Andrzejewski T.M."/>
            <person name="Davidsen T.M."/>
            <person name="Wayne K.J."/>
            <person name="Tettelin H."/>
            <person name="Glass J.I."/>
            <person name="Rusch D."/>
            <person name="Podicherti R."/>
            <person name="Tsui H.-C.T."/>
            <person name="Winkler M.E."/>
        </authorList>
    </citation>
    <scope>NUCLEOTIDE SEQUENCE</scope>
</reference>
<accession>A0A381UU88</accession>
<dbReference type="AlphaFoldDB" id="A0A381UU88"/>
<dbReference type="EMBL" id="UINC01006925">
    <property type="protein sequence ID" value="SVA30433.1"/>
    <property type="molecule type" value="Genomic_DNA"/>
</dbReference>
<evidence type="ECO:0000313" key="1">
    <source>
        <dbReference type="EMBL" id="SVA30433.1"/>
    </source>
</evidence>